<name>W0DFE6_9GAMM</name>
<dbReference type="Proteomes" id="UP000005289">
    <property type="component" value="Chromosome"/>
</dbReference>
<dbReference type="Pfam" id="PF02635">
    <property type="entry name" value="DsrE"/>
    <property type="match status" value="1"/>
</dbReference>
<dbReference type="InterPro" id="IPR003787">
    <property type="entry name" value="Sulphur_relay_DsrE/F-like"/>
</dbReference>
<keyword evidence="1" id="KW-0732">Signal</keyword>
<protein>
    <submittedName>
        <fullName evidence="2">Uncharacterized protein</fullName>
    </submittedName>
</protein>
<dbReference type="EMBL" id="CP007029">
    <property type="protein sequence ID" value="AHE97086.1"/>
    <property type="molecule type" value="Genomic_DNA"/>
</dbReference>
<dbReference type="KEGG" id="tti:THITH_00980"/>
<dbReference type="OrthoDB" id="274802at2"/>
<gene>
    <name evidence="2" type="ORF">THITH_00980</name>
</gene>
<proteinExistence type="predicted"/>
<dbReference type="Gene3D" id="3.40.1260.10">
    <property type="entry name" value="DsrEFH-like"/>
    <property type="match status" value="1"/>
</dbReference>
<accession>W0DFE6</accession>
<sequence length="152" mass="16312">MIKKPLAFIALLLVLLAGFATAAHADDEHTQGLFVNLTTDDTWSASKAIFFAHQRALKAGHEPVAVWLNVRGIYLADRKRASDVHGPMAEQGASIQDMLRAFIEDGGRVIACAACARAAGLAPADFIEGVEMGDPELVLGLVFDPNVKTLTW</sequence>
<feature type="signal peptide" evidence="1">
    <location>
        <begin position="1"/>
        <end position="25"/>
    </location>
</feature>
<evidence type="ECO:0000313" key="3">
    <source>
        <dbReference type="Proteomes" id="UP000005289"/>
    </source>
</evidence>
<dbReference type="RefSeq" id="WP_006746395.1">
    <property type="nucleotide sequence ID" value="NZ_CP007029.1"/>
</dbReference>
<dbReference type="HOGENOM" id="CLU_139144_0_0_6"/>
<reference evidence="2 3" key="1">
    <citation type="submission" date="2013-12" db="EMBL/GenBank/DDBJ databases">
        <authorList>
            <consortium name="DOE Joint Genome Institute"/>
            <person name="Muyzer G."/>
            <person name="Huntemann M."/>
            <person name="Han J."/>
            <person name="Chen A."/>
            <person name="Kyrpides N."/>
            <person name="Mavromatis K."/>
            <person name="Markowitz V."/>
            <person name="Palaniappan K."/>
            <person name="Ivanova N."/>
            <person name="Schaumberg A."/>
            <person name="Pati A."/>
            <person name="Liolios K."/>
            <person name="Nordberg H.P."/>
            <person name="Cantor M.N."/>
            <person name="Hua S.X."/>
            <person name="Woyke T."/>
        </authorList>
    </citation>
    <scope>NUCLEOTIDE SEQUENCE [LARGE SCALE GENOMIC DNA]</scope>
    <source>
        <strain evidence="2 3">ARh 1</strain>
    </source>
</reference>
<dbReference type="STRING" id="713585.THITH_00980"/>
<keyword evidence="3" id="KW-1185">Reference proteome</keyword>
<dbReference type="SUPFAM" id="SSF75169">
    <property type="entry name" value="DsrEFH-like"/>
    <property type="match status" value="1"/>
</dbReference>
<evidence type="ECO:0000256" key="1">
    <source>
        <dbReference type="SAM" id="SignalP"/>
    </source>
</evidence>
<feature type="chain" id="PRO_5004787547" evidence="1">
    <location>
        <begin position="26"/>
        <end position="152"/>
    </location>
</feature>
<dbReference type="AlphaFoldDB" id="W0DFE6"/>
<evidence type="ECO:0000313" key="2">
    <source>
        <dbReference type="EMBL" id="AHE97086.1"/>
    </source>
</evidence>
<organism evidence="2 3">
    <name type="scientific">Thioalkalivibrio paradoxus ARh 1</name>
    <dbReference type="NCBI Taxonomy" id="713585"/>
    <lineage>
        <taxon>Bacteria</taxon>
        <taxon>Pseudomonadati</taxon>
        <taxon>Pseudomonadota</taxon>
        <taxon>Gammaproteobacteria</taxon>
        <taxon>Chromatiales</taxon>
        <taxon>Ectothiorhodospiraceae</taxon>
        <taxon>Thioalkalivibrio</taxon>
    </lineage>
</organism>
<dbReference type="InterPro" id="IPR027396">
    <property type="entry name" value="DsrEFH-like"/>
</dbReference>